<reference evidence="9" key="1">
    <citation type="submission" date="2025-08" db="UniProtKB">
        <authorList>
            <consortium name="RefSeq"/>
        </authorList>
    </citation>
    <scope>IDENTIFICATION</scope>
    <source>
        <tissue evidence="9">Gonads</tissue>
    </source>
</reference>
<dbReference type="GO" id="GO:0016020">
    <property type="term" value="C:membrane"/>
    <property type="evidence" value="ECO:0007669"/>
    <property type="project" value="UniProtKB-SubCell"/>
</dbReference>
<dbReference type="OrthoDB" id="203097at2759"/>
<proteinExistence type="inferred from homology"/>
<feature type="transmembrane region" description="Helical" evidence="7">
    <location>
        <begin position="302"/>
        <end position="326"/>
    </location>
</feature>
<feature type="transmembrane region" description="Helical" evidence="7">
    <location>
        <begin position="139"/>
        <end position="162"/>
    </location>
</feature>
<evidence type="ECO:0000313" key="9">
    <source>
        <dbReference type="RefSeq" id="XP_030754008.1"/>
    </source>
</evidence>
<comment type="subcellular location">
    <subcellularLocation>
        <location evidence="1">Membrane</location>
        <topology evidence="1">Multi-pass membrane protein</topology>
    </subcellularLocation>
</comment>
<evidence type="ECO:0000256" key="3">
    <source>
        <dbReference type="ARBA" id="ARBA00022692"/>
    </source>
</evidence>
<evidence type="ECO:0000256" key="4">
    <source>
        <dbReference type="ARBA" id="ARBA00022847"/>
    </source>
</evidence>
<keyword evidence="3 7" id="KW-0812">Transmembrane</keyword>
<feature type="transmembrane region" description="Helical" evidence="7">
    <location>
        <begin position="232"/>
        <end position="252"/>
    </location>
</feature>
<dbReference type="Pfam" id="PF01758">
    <property type="entry name" value="SBF"/>
    <property type="match status" value="1"/>
</dbReference>
<evidence type="ECO:0000256" key="1">
    <source>
        <dbReference type="ARBA" id="ARBA00004141"/>
    </source>
</evidence>
<dbReference type="InterPro" id="IPR002657">
    <property type="entry name" value="BilAc:Na_symport/Acr3"/>
</dbReference>
<dbReference type="RefSeq" id="XP_030754008.1">
    <property type="nucleotide sequence ID" value="XM_030898148.1"/>
</dbReference>
<keyword evidence="4" id="KW-0813">Transport</keyword>
<accession>A0A6J2XR67</accession>
<name>A0A6J2XR67_SITOR</name>
<feature type="transmembrane region" description="Helical" evidence="7">
    <location>
        <begin position="395"/>
        <end position="415"/>
    </location>
</feature>
<evidence type="ECO:0000256" key="2">
    <source>
        <dbReference type="ARBA" id="ARBA00006528"/>
    </source>
</evidence>
<dbReference type="AlphaFoldDB" id="A0A6J2XR67"/>
<evidence type="ECO:0000256" key="6">
    <source>
        <dbReference type="ARBA" id="ARBA00023136"/>
    </source>
</evidence>
<evidence type="ECO:0000256" key="5">
    <source>
        <dbReference type="ARBA" id="ARBA00022989"/>
    </source>
</evidence>
<keyword evidence="8" id="KW-1185">Reference proteome</keyword>
<dbReference type="PANTHER" id="PTHR10361">
    <property type="entry name" value="SODIUM-BILE ACID COTRANSPORTER"/>
    <property type="match status" value="1"/>
</dbReference>
<organism evidence="8 9">
    <name type="scientific">Sitophilus oryzae</name>
    <name type="common">Rice weevil</name>
    <name type="synonym">Curculio oryzae</name>
    <dbReference type="NCBI Taxonomy" id="7048"/>
    <lineage>
        <taxon>Eukaryota</taxon>
        <taxon>Metazoa</taxon>
        <taxon>Ecdysozoa</taxon>
        <taxon>Arthropoda</taxon>
        <taxon>Hexapoda</taxon>
        <taxon>Insecta</taxon>
        <taxon>Pterygota</taxon>
        <taxon>Neoptera</taxon>
        <taxon>Endopterygota</taxon>
        <taxon>Coleoptera</taxon>
        <taxon>Polyphaga</taxon>
        <taxon>Cucujiformia</taxon>
        <taxon>Curculionidae</taxon>
        <taxon>Dryophthorinae</taxon>
        <taxon>Sitophilus</taxon>
    </lineage>
</organism>
<dbReference type="InParanoid" id="A0A6J2XR67"/>
<protein>
    <submittedName>
        <fullName evidence="9">Ileal sodium/bile acid cotransporter-like isoform X1</fullName>
    </submittedName>
</protein>
<gene>
    <name evidence="9" type="primary">LOC115880840</name>
</gene>
<dbReference type="Gene3D" id="1.20.1530.20">
    <property type="match status" value="1"/>
</dbReference>
<dbReference type="PANTHER" id="PTHR10361:SF28">
    <property type="entry name" value="P3 PROTEIN-RELATED"/>
    <property type="match status" value="1"/>
</dbReference>
<comment type="similarity">
    <text evidence="2">Belongs to the bile acid:sodium symporter (BASS) (TC 2.A.28) family.</text>
</comment>
<sequence length="459" mass="51544">MFTLRWTAMCPISGFFQSLIVIVTLLLVCHAVLVKSMMNISFKPSDVTVYMYDTITVEYNATSEVGDTTECLLYSEDTHIAYMEKEYWIRNLESGSFNITGNFLGQTVISCKDPTTNIKVTNDNVAVKCLRKQRLVDRIFTASTATLVAIIYINFGCVVQWTEVRQLIKTPIGPGIGIFGQFVTMPLITYGLGLLLFPDNPEMRLGMFFTGVSPAGGASNIWTAILEGNIELSILMTTISTIAAFGFMPMWLFTLGKTIFRDADLEMPYAHITSFVFALLVPLGIGYLINRYLKKTGAFMGRILKGFSSLLILFIIIFAIVTNLYLFELFSWRIVVAGMGVPWLGYFLGYILAKIFKQPQENALAIAIETGIQNTGIAIYLLRFTLEPLHADLTTVIPVAVAIMTPFPLTAIYIYQKIRQRWWPYKKSDEVDLCKRESTSSKNYRHSHARQDSAVACLS</sequence>
<feature type="transmembrane region" description="Helical" evidence="7">
    <location>
        <begin position="332"/>
        <end position="352"/>
    </location>
</feature>
<feature type="transmembrane region" description="Helical" evidence="7">
    <location>
        <begin position="174"/>
        <end position="197"/>
    </location>
</feature>
<keyword evidence="6 7" id="KW-0472">Membrane</keyword>
<dbReference type="FunCoup" id="A0A6J2XR67">
    <property type="interactions" value="137"/>
</dbReference>
<dbReference type="InterPro" id="IPR004710">
    <property type="entry name" value="Bilac:Na_transpt"/>
</dbReference>
<dbReference type="KEGG" id="soy:115880840"/>
<feature type="transmembrane region" description="Helical" evidence="7">
    <location>
        <begin position="364"/>
        <end position="383"/>
    </location>
</feature>
<keyword evidence="5 7" id="KW-1133">Transmembrane helix</keyword>
<dbReference type="Proteomes" id="UP000504635">
    <property type="component" value="Unplaced"/>
</dbReference>
<keyword evidence="4" id="KW-0769">Symport</keyword>
<evidence type="ECO:0000313" key="8">
    <source>
        <dbReference type="Proteomes" id="UP000504635"/>
    </source>
</evidence>
<dbReference type="GeneID" id="115880840"/>
<feature type="transmembrane region" description="Helical" evidence="7">
    <location>
        <begin position="12"/>
        <end position="34"/>
    </location>
</feature>
<dbReference type="GO" id="GO:0015293">
    <property type="term" value="F:symporter activity"/>
    <property type="evidence" value="ECO:0007669"/>
    <property type="project" value="UniProtKB-KW"/>
</dbReference>
<evidence type="ECO:0000256" key="7">
    <source>
        <dbReference type="SAM" id="Phobius"/>
    </source>
</evidence>
<dbReference type="InterPro" id="IPR038770">
    <property type="entry name" value="Na+/solute_symporter_sf"/>
</dbReference>
<feature type="transmembrane region" description="Helical" evidence="7">
    <location>
        <begin position="272"/>
        <end position="290"/>
    </location>
</feature>